<feature type="signal peptide" evidence="5">
    <location>
        <begin position="1"/>
        <end position="29"/>
    </location>
</feature>
<keyword evidence="4" id="KW-0443">Lipid metabolism</keyword>
<dbReference type="AlphaFoldDB" id="A0A8K0HQ44"/>
<evidence type="ECO:0000313" key="7">
    <source>
        <dbReference type="Proteomes" id="UP000796880"/>
    </source>
</evidence>
<keyword evidence="7" id="KW-1185">Reference proteome</keyword>
<dbReference type="Pfam" id="PF00657">
    <property type="entry name" value="Lipase_GDSL"/>
    <property type="match status" value="1"/>
</dbReference>
<comment type="similarity">
    <text evidence="1">Belongs to the 'GDSL' lipolytic enzyme family.</text>
</comment>
<evidence type="ECO:0000313" key="6">
    <source>
        <dbReference type="EMBL" id="KAF3457051.1"/>
    </source>
</evidence>
<keyword evidence="5" id="KW-0732">Signal</keyword>
<evidence type="ECO:0008006" key="8">
    <source>
        <dbReference type="Google" id="ProtNLM"/>
    </source>
</evidence>
<organism evidence="6 7">
    <name type="scientific">Rhamnella rubrinervis</name>
    <dbReference type="NCBI Taxonomy" id="2594499"/>
    <lineage>
        <taxon>Eukaryota</taxon>
        <taxon>Viridiplantae</taxon>
        <taxon>Streptophyta</taxon>
        <taxon>Embryophyta</taxon>
        <taxon>Tracheophyta</taxon>
        <taxon>Spermatophyta</taxon>
        <taxon>Magnoliopsida</taxon>
        <taxon>eudicotyledons</taxon>
        <taxon>Gunneridae</taxon>
        <taxon>Pentapetalae</taxon>
        <taxon>rosids</taxon>
        <taxon>fabids</taxon>
        <taxon>Rosales</taxon>
        <taxon>Rhamnaceae</taxon>
        <taxon>rhamnoid group</taxon>
        <taxon>Rhamneae</taxon>
        <taxon>Rhamnella</taxon>
    </lineage>
</organism>
<dbReference type="PANTHER" id="PTHR46020">
    <property type="entry name" value="OSJNBB0059K02.9 PROTEIN"/>
    <property type="match status" value="1"/>
</dbReference>
<dbReference type="CDD" id="cd01837">
    <property type="entry name" value="SGNH_plant_lipase_like"/>
    <property type="match status" value="1"/>
</dbReference>
<protein>
    <recommendedName>
        <fullName evidence="8">GDSL esterase/lipase At5g03610-like</fullName>
    </recommendedName>
</protein>
<dbReference type="PANTHER" id="PTHR46020:SF32">
    <property type="entry name" value="GDSL ESTERASE_LIPASE"/>
    <property type="match status" value="1"/>
</dbReference>
<evidence type="ECO:0000256" key="3">
    <source>
        <dbReference type="ARBA" id="ARBA00022963"/>
    </source>
</evidence>
<dbReference type="InterPro" id="IPR035669">
    <property type="entry name" value="SGNH_plant_lipase-like"/>
</dbReference>
<reference evidence="6" key="1">
    <citation type="submission" date="2020-03" db="EMBL/GenBank/DDBJ databases">
        <title>A high-quality chromosome-level genome assembly of a woody plant with both climbing and erect habits, Rhamnella rubrinervis.</title>
        <authorList>
            <person name="Lu Z."/>
            <person name="Yang Y."/>
            <person name="Zhu X."/>
            <person name="Sun Y."/>
        </authorList>
    </citation>
    <scope>NUCLEOTIDE SEQUENCE</scope>
    <source>
        <strain evidence="6">BYM</strain>
        <tissue evidence="6">Leaf</tissue>
    </source>
</reference>
<dbReference type="InterPro" id="IPR001087">
    <property type="entry name" value="GDSL"/>
</dbReference>
<evidence type="ECO:0000256" key="5">
    <source>
        <dbReference type="SAM" id="SignalP"/>
    </source>
</evidence>
<comment type="caution">
    <text evidence="6">The sequence shown here is derived from an EMBL/GenBank/DDBJ whole genome shotgun (WGS) entry which is preliminary data.</text>
</comment>
<dbReference type="GO" id="GO:0016788">
    <property type="term" value="F:hydrolase activity, acting on ester bonds"/>
    <property type="evidence" value="ECO:0007669"/>
    <property type="project" value="InterPro"/>
</dbReference>
<dbReference type="InterPro" id="IPR036514">
    <property type="entry name" value="SGNH_hydro_sf"/>
</dbReference>
<sequence>MENYHSHKHFLPFLCFFLLLLTGQQGVEASDHNHNVNVDGDDRDNDLVYSFYPKKLFVFGDSYSDTGNSDKSKPYKCWKYPYGITFPGKPTGRFSDGRIFTDYLAKFVGVKSPLPYQKWREMGGKGALEYGMNFAYGGTGVFETLLGGPNLTTQIDLFQKLIKQSVITTTDLHSSLALITITGNDYSTFQAKNVSSQDYPSFITAMVDQTCLNLKHIRELGVKIIAVANFPPLGCLPRLTTMTSFQHCSETLNELVNFHNNLLQQAVAKLNNEAEDSSPFLILDFYASFMSIFEKKGDPQGGIEFENLLKPCCVGTSSEYSCGSVDQSGLSKYTICDDPKSAFFWDNLHLTQQGWRAVYSALQPTLYQLFESNGVYLSS</sequence>
<gene>
    <name evidence="6" type="ORF">FNV43_RR01708</name>
</gene>
<evidence type="ECO:0000256" key="1">
    <source>
        <dbReference type="ARBA" id="ARBA00008668"/>
    </source>
</evidence>
<dbReference type="SUPFAM" id="SSF52266">
    <property type="entry name" value="SGNH hydrolase"/>
    <property type="match status" value="1"/>
</dbReference>
<keyword evidence="2" id="KW-0378">Hydrolase</keyword>
<dbReference type="Gene3D" id="3.40.50.1110">
    <property type="entry name" value="SGNH hydrolase"/>
    <property type="match status" value="1"/>
</dbReference>
<name>A0A8K0HQ44_9ROSA</name>
<dbReference type="Proteomes" id="UP000796880">
    <property type="component" value="Unassembled WGS sequence"/>
</dbReference>
<feature type="chain" id="PRO_5035442666" description="GDSL esterase/lipase At5g03610-like" evidence="5">
    <location>
        <begin position="30"/>
        <end position="379"/>
    </location>
</feature>
<dbReference type="EMBL" id="VOIH02000001">
    <property type="protein sequence ID" value="KAF3457051.1"/>
    <property type="molecule type" value="Genomic_DNA"/>
</dbReference>
<dbReference type="GO" id="GO:0016042">
    <property type="term" value="P:lipid catabolic process"/>
    <property type="evidence" value="ECO:0007669"/>
    <property type="project" value="UniProtKB-KW"/>
</dbReference>
<proteinExistence type="inferred from homology"/>
<keyword evidence="3" id="KW-0442">Lipid degradation</keyword>
<evidence type="ECO:0000256" key="2">
    <source>
        <dbReference type="ARBA" id="ARBA00022801"/>
    </source>
</evidence>
<evidence type="ECO:0000256" key="4">
    <source>
        <dbReference type="ARBA" id="ARBA00023098"/>
    </source>
</evidence>
<dbReference type="OrthoDB" id="1600564at2759"/>
<accession>A0A8K0HQ44</accession>